<dbReference type="OrthoDB" id="7851643at2"/>
<accession>A0A3B0M983</accession>
<dbReference type="Gene3D" id="3.90.550.10">
    <property type="entry name" value="Spore Coat Polysaccharide Biosynthesis Protein SpsA, Chain A"/>
    <property type="match status" value="1"/>
</dbReference>
<reference evidence="4" key="1">
    <citation type="submission" date="2018-08" db="EMBL/GenBank/DDBJ databases">
        <authorList>
            <person name="Rodrigo-Torres L."/>
            <person name="Arahal R. D."/>
            <person name="Lucena T."/>
        </authorList>
    </citation>
    <scope>NUCLEOTIDE SEQUENCE [LARGE SCALE GENOMIC DNA]</scope>
    <source>
        <strain evidence="4">CECT 7235</strain>
    </source>
</reference>
<evidence type="ECO:0000313" key="4">
    <source>
        <dbReference type="Proteomes" id="UP000272908"/>
    </source>
</evidence>
<feature type="region of interest" description="Disordered" evidence="1">
    <location>
        <begin position="261"/>
        <end position="286"/>
    </location>
</feature>
<proteinExistence type="predicted"/>
<feature type="compositionally biased region" description="Basic and acidic residues" evidence="1">
    <location>
        <begin position="271"/>
        <end position="286"/>
    </location>
</feature>
<name>A0A3B0M983_9RHOB</name>
<dbReference type="RefSeq" id="WP_121095642.1">
    <property type="nucleotide sequence ID" value="NZ_UIHC01000022.1"/>
</dbReference>
<organism evidence="3 4">
    <name type="scientific">Roseinatronobacter ekhonensis</name>
    <dbReference type="NCBI Taxonomy" id="254356"/>
    <lineage>
        <taxon>Bacteria</taxon>
        <taxon>Pseudomonadati</taxon>
        <taxon>Pseudomonadota</taxon>
        <taxon>Alphaproteobacteria</taxon>
        <taxon>Rhodobacterales</taxon>
        <taxon>Paracoccaceae</taxon>
        <taxon>Roseinatronobacter</taxon>
    </lineage>
</organism>
<gene>
    <name evidence="3" type="ORF">ROE7235_02255</name>
</gene>
<dbReference type="Proteomes" id="UP000272908">
    <property type="component" value="Unassembled WGS sequence"/>
</dbReference>
<evidence type="ECO:0000259" key="2">
    <source>
        <dbReference type="Pfam" id="PF13712"/>
    </source>
</evidence>
<dbReference type="EMBL" id="UIHC01000022">
    <property type="protein sequence ID" value="SUZ32495.1"/>
    <property type="molecule type" value="Genomic_DNA"/>
</dbReference>
<dbReference type="AlphaFoldDB" id="A0A3B0M983"/>
<evidence type="ECO:0000256" key="1">
    <source>
        <dbReference type="SAM" id="MobiDB-lite"/>
    </source>
</evidence>
<feature type="domain" description="Streptomycin biosynthesis protein StrF" evidence="2">
    <location>
        <begin position="9"/>
        <end position="158"/>
    </location>
</feature>
<dbReference type="InterPro" id="IPR059123">
    <property type="entry name" value="StrF_dom"/>
</dbReference>
<dbReference type="InterPro" id="IPR029044">
    <property type="entry name" value="Nucleotide-diphossugar_trans"/>
</dbReference>
<dbReference type="Pfam" id="PF13712">
    <property type="entry name" value="Glyco_tranf_2_5"/>
    <property type="match status" value="1"/>
</dbReference>
<keyword evidence="4" id="KW-1185">Reference proteome</keyword>
<sequence>MPKPDIAFVCASNNPRILQDNLLRSPLIASGDYSLEVVENAKSAARAYNGGLDRTDADIVVFLHHDVYLPLGWDDLLRQRIAEVEAIDPDWALLGAFGIAMDTRGYGPVWSSSIGFIAGLVPMAPVPVQSFDELLFVMRRDAGLRFDEALDGWHMYGTDIVCQARANGRGAYSVALPLIHNDGYKETLDGSFEAAFRYMARKWRGMLPLKTPVVKITRSARDLYKWRWHLWRSRKERIAIAAPDARDPRDYAQVCGWMDLRPSLDSPAGKKATDHAAERVSDKNTS</sequence>
<dbReference type="SUPFAM" id="SSF53448">
    <property type="entry name" value="Nucleotide-diphospho-sugar transferases"/>
    <property type="match status" value="1"/>
</dbReference>
<protein>
    <recommendedName>
        <fullName evidence="2">Streptomycin biosynthesis protein StrF domain-containing protein</fullName>
    </recommendedName>
</protein>
<evidence type="ECO:0000313" key="3">
    <source>
        <dbReference type="EMBL" id="SUZ32495.1"/>
    </source>
</evidence>